<accession>A0A8J5HGZ0</accession>
<keyword evidence="2" id="KW-1185">Reference proteome</keyword>
<comment type="caution">
    <text evidence="1">The sequence shown here is derived from an EMBL/GenBank/DDBJ whole genome shotgun (WGS) entry which is preliminary data.</text>
</comment>
<organism evidence="1 2">
    <name type="scientific">Zingiber officinale</name>
    <name type="common">Ginger</name>
    <name type="synonym">Amomum zingiber</name>
    <dbReference type="NCBI Taxonomy" id="94328"/>
    <lineage>
        <taxon>Eukaryota</taxon>
        <taxon>Viridiplantae</taxon>
        <taxon>Streptophyta</taxon>
        <taxon>Embryophyta</taxon>
        <taxon>Tracheophyta</taxon>
        <taxon>Spermatophyta</taxon>
        <taxon>Magnoliopsida</taxon>
        <taxon>Liliopsida</taxon>
        <taxon>Zingiberales</taxon>
        <taxon>Zingiberaceae</taxon>
        <taxon>Zingiber</taxon>
    </lineage>
</organism>
<evidence type="ECO:0000313" key="1">
    <source>
        <dbReference type="EMBL" id="KAG6524276.1"/>
    </source>
</evidence>
<dbReference type="Proteomes" id="UP000734854">
    <property type="component" value="Unassembled WGS sequence"/>
</dbReference>
<reference evidence="1 2" key="1">
    <citation type="submission" date="2020-08" db="EMBL/GenBank/DDBJ databases">
        <title>Plant Genome Project.</title>
        <authorList>
            <person name="Zhang R.-G."/>
        </authorList>
    </citation>
    <scope>NUCLEOTIDE SEQUENCE [LARGE SCALE GENOMIC DNA]</scope>
    <source>
        <tissue evidence="1">Rhizome</tissue>
    </source>
</reference>
<dbReference type="AlphaFoldDB" id="A0A8J5HGZ0"/>
<protein>
    <submittedName>
        <fullName evidence="1">Uncharacterized protein</fullName>
    </submittedName>
</protein>
<gene>
    <name evidence="1" type="ORF">ZIOFF_014182</name>
</gene>
<sequence length="79" mass="8806">MVLVLELGVCIIPLTLVLVPCRRLVRLVAELQRLRLSVARSGYLSPAAWPGLIRDLQRSWAKLIVAAITEKKTTKSIDL</sequence>
<dbReference type="EMBL" id="JACMSC010000004">
    <property type="protein sequence ID" value="KAG6524276.1"/>
    <property type="molecule type" value="Genomic_DNA"/>
</dbReference>
<evidence type="ECO:0000313" key="2">
    <source>
        <dbReference type="Proteomes" id="UP000734854"/>
    </source>
</evidence>
<name>A0A8J5HGZ0_ZINOF</name>
<proteinExistence type="predicted"/>